<evidence type="ECO:0000313" key="2">
    <source>
        <dbReference type="EMBL" id="EME28417.1"/>
    </source>
</evidence>
<keyword evidence="1" id="KW-0812">Transmembrane</keyword>
<reference evidence="3" key="1">
    <citation type="journal article" date="2013" name="Science">
        <title>Gene transfer from bacteria and archaea facilitated evolution of an extremophilic eukaryote.</title>
        <authorList>
            <person name="Schonknecht G."/>
            <person name="Chen W.H."/>
            <person name="Ternes C.M."/>
            <person name="Barbier G.G."/>
            <person name="Shrestha R.P."/>
            <person name="Stanke M."/>
            <person name="Brautigam A."/>
            <person name="Baker B.J."/>
            <person name="Banfield J.F."/>
            <person name="Garavito R.M."/>
            <person name="Carr K."/>
            <person name="Wilkerson C."/>
            <person name="Rensing S.A."/>
            <person name="Gagneul D."/>
            <person name="Dickenson N.E."/>
            <person name="Oesterhelt C."/>
            <person name="Lercher M.J."/>
            <person name="Weber A.P."/>
        </authorList>
    </citation>
    <scope>NUCLEOTIDE SEQUENCE [LARGE SCALE GENOMIC DNA]</scope>
    <source>
        <strain evidence="3">074W</strain>
    </source>
</reference>
<dbReference type="OrthoDB" id="8215at2759"/>
<keyword evidence="1" id="KW-1133">Transmembrane helix</keyword>
<sequence>MVKKRTRPRTIIRLRRLDNRKIKRIASIIVMGWLCWILYKGILQTRDNRRQAYFHQILDSVVKGTIPKGPIRFLYYDNILTQCDCPYLPQGVIDPTYYAAILSSYGENNHSNRPWEAIYAMPGISHARTNLACLLEEASLLGAIAVLPAVCLSPIHNHDRLIRTHWSRYLYMERLEQGFPIVWNVSLLEKKLQDSFQVYASWPYPLRWNCVLSINYTFTMDDGKNIRKSPEQIFASNHEKYPSTAIFSEKTPTLLLQQSKANILIRQFHTNQEYMACSSFSSWNHPKIQNVWSYFWSSAETDPLPAVQYIRSLYDASESFLCLHLRRGDKLKESRYPCLDVLTRDICFIQ</sequence>
<organism evidence="2 3">
    <name type="scientific">Galdieria sulphuraria</name>
    <name type="common">Red alga</name>
    <dbReference type="NCBI Taxonomy" id="130081"/>
    <lineage>
        <taxon>Eukaryota</taxon>
        <taxon>Rhodophyta</taxon>
        <taxon>Bangiophyceae</taxon>
        <taxon>Galdieriales</taxon>
        <taxon>Galdieriaceae</taxon>
        <taxon>Galdieria</taxon>
    </lineage>
</organism>
<proteinExistence type="predicted"/>
<accession>M2XEM2</accession>
<protein>
    <submittedName>
        <fullName evidence="2">Uncharacterized protein</fullName>
    </submittedName>
</protein>
<dbReference type="AlphaFoldDB" id="M2XEM2"/>
<evidence type="ECO:0000313" key="3">
    <source>
        <dbReference type="Proteomes" id="UP000030680"/>
    </source>
</evidence>
<dbReference type="RefSeq" id="XP_005704937.1">
    <property type="nucleotide sequence ID" value="XM_005704880.1"/>
</dbReference>
<dbReference type="Gramene" id="EME28417">
    <property type="protein sequence ID" value="EME28417"/>
    <property type="gene ID" value="Gasu_41100"/>
</dbReference>
<name>M2XEM2_GALSU</name>
<dbReference type="KEGG" id="gsl:Gasu_41100"/>
<dbReference type="GeneID" id="17087253"/>
<keyword evidence="3" id="KW-1185">Reference proteome</keyword>
<evidence type="ECO:0000256" key="1">
    <source>
        <dbReference type="SAM" id="Phobius"/>
    </source>
</evidence>
<dbReference type="Proteomes" id="UP000030680">
    <property type="component" value="Unassembled WGS sequence"/>
</dbReference>
<keyword evidence="1" id="KW-0472">Membrane</keyword>
<feature type="transmembrane region" description="Helical" evidence="1">
    <location>
        <begin position="21"/>
        <end position="39"/>
    </location>
</feature>
<dbReference type="EMBL" id="KB454520">
    <property type="protein sequence ID" value="EME28417.1"/>
    <property type="molecule type" value="Genomic_DNA"/>
</dbReference>
<gene>
    <name evidence="2" type="ORF">Gasu_41100</name>
</gene>